<dbReference type="InterPro" id="IPR017853">
    <property type="entry name" value="GH"/>
</dbReference>
<dbReference type="SUPFAM" id="SSF51445">
    <property type="entry name" value="(Trans)glycosidases"/>
    <property type="match status" value="1"/>
</dbReference>
<dbReference type="Proteomes" id="UP000581206">
    <property type="component" value="Unassembled WGS sequence"/>
</dbReference>
<dbReference type="Gene3D" id="3.20.20.80">
    <property type="entry name" value="Glycosidases"/>
    <property type="match status" value="1"/>
</dbReference>
<dbReference type="InterPro" id="IPR051822">
    <property type="entry name" value="Glycosyl_Hydrolase_84"/>
</dbReference>
<organism evidence="5 6">
    <name type="scientific">Cellulomonas denverensis</name>
    <dbReference type="NCBI Taxonomy" id="264297"/>
    <lineage>
        <taxon>Bacteria</taxon>
        <taxon>Bacillati</taxon>
        <taxon>Actinomycetota</taxon>
        <taxon>Actinomycetes</taxon>
        <taxon>Micrococcales</taxon>
        <taxon>Cellulomonadaceae</taxon>
        <taxon>Cellulomonas</taxon>
    </lineage>
</organism>
<keyword evidence="2 3" id="KW-0326">Glycosidase</keyword>
<dbReference type="InterPro" id="IPR011496">
    <property type="entry name" value="O-GlcNAcase_cat"/>
</dbReference>
<evidence type="ECO:0000313" key="6">
    <source>
        <dbReference type="Proteomes" id="UP000581206"/>
    </source>
</evidence>
<dbReference type="RefSeq" id="WP_168630297.1">
    <property type="nucleotide sequence ID" value="NZ_BONL01000023.1"/>
</dbReference>
<protein>
    <recommendedName>
        <fullName evidence="4">GH84 domain-containing protein</fullName>
    </recommendedName>
</protein>
<sequence length="649" mass="68558">MSHTAVPQSASSALSAGVVEGFYGPPWSHEERLSLLDAFPGLGLDTYLYAPKDDPWHRERWREPYPADALARLAELAARAADRGVRFVWSIAPGLSMRYADDAEYASLVQKAEQVWTAGVADVWLLFDDIPDRLSDPADAAVFGDGPRGAGRAHGEVARRFRDDFLTPHGLTHPMTVCPTDYAGCERSDYRDGLARTLPADARVIWTGRDVVVGDITREDVLSAAESYGRRLVLWDNFPVNDFDRTRLFLGPLLGRPGTVADLPLDAIVANGMIEAVPTRLALASVGRWAHDPAGYDPAQAAAEALATVAGEHAGLVAPVVRACSSWPPSAPRDPELSAAMDRALAGDPDARAAVTERMRGLAAGEAGAVRHPLVDGLRPLLAAGVHAGVAGLAACRVLERPEDPALRAAAAAALGVVELDYPDVFRSEVTAFVRAVLSVREGDPGDDAALDEERTRRRAVLIAGDQPTDGDRATAEWLRGRGLAVRLCATWTPGDEHAADLVVLTPTATAEAAAAVAQAAVPVLAYGRLLTLGVATDSGVLLGLERLTLDDGSAPVVHRGPGAMTWCQPVPDARVLARAPEPTMHPVLCELAAGAAVADGSPAPAARTTVFLGSHGAARWLVGPEGWRLLDEALDRVLAGRLSPDAGR</sequence>
<dbReference type="Pfam" id="PF07555">
    <property type="entry name" value="NAGidase"/>
    <property type="match status" value="1"/>
</dbReference>
<name>A0A7X6KVR0_9CELL</name>
<dbReference type="PANTHER" id="PTHR13170:SF16">
    <property type="entry name" value="PROTEIN O-GLCNACASE"/>
    <property type="match status" value="1"/>
</dbReference>
<gene>
    <name evidence="5" type="ORF">HGA03_11010</name>
</gene>
<proteinExistence type="inferred from homology"/>
<evidence type="ECO:0000256" key="3">
    <source>
        <dbReference type="PROSITE-ProRule" id="PRU01353"/>
    </source>
</evidence>
<comment type="similarity">
    <text evidence="3">Belongs to the glycosyl hydrolase 84 family.</text>
</comment>
<evidence type="ECO:0000313" key="5">
    <source>
        <dbReference type="EMBL" id="NKY23191.1"/>
    </source>
</evidence>
<dbReference type="EMBL" id="JAAXOX010000004">
    <property type="protein sequence ID" value="NKY23191.1"/>
    <property type="molecule type" value="Genomic_DNA"/>
</dbReference>
<keyword evidence="1 3" id="KW-0378">Hydrolase</keyword>
<dbReference type="GO" id="GO:1901135">
    <property type="term" value="P:carbohydrate derivative metabolic process"/>
    <property type="evidence" value="ECO:0007669"/>
    <property type="project" value="UniProtKB-ARBA"/>
</dbReference>
<reference evidence="5 6" key="1">
    <citation type="submission" date="2020-04" db="EMBL/GenBank/DDBJ databases">
        <title>MicrobeNet Type strains.</title>
        <authorList>
            <person name="Nicholson A.C."/>
        </authorList>
    </citation>
    <scope>NUCLEOTIDE SEQUENCE [LARGE SCALE GENOMIC DNA]</scope>
    <source>
        <strain evidence="5 6">ATCC BAA-788</strain>
    </source>
</reference>
<feature type="domain" description="GH84" evidence="4">
    <location>
        <begin position="14"/>
        <end position="294"/>
    </location>
</feature>
<dbReference type="AlphaFoldDB" id="A0A7X6KVR0"/>
<feature type="active site" description="Proton donor" evidence="3">
    <location>
        <position position="129"/>
    </location>
</feature>
<keyword evidence="6" id="KW-1185">Reference proteome</keyword>
<dbReference type="PANTHER" id="PTHR13170">
    <property type="entry name" value="O-GLCNACASE"/>
    <property type="match status" value="1"/>
</dbReference>
<evidence type="ECO:0000256" key="2">
    <source>
        <dbReference type="ARBA" id="ARBA00023295"/>
    </source>
</evidence>
<evidence type="ECO:0000259" key="4">
    <source>
        <dbReference type="PROSITE" id="PS52009"/>
    </source>
</evidence>
<evidence type="ECO:0000256" key="1">
    <source>
        <dbReference type="ARBA" id="ARBA00022801"/>
    </source>
</evidence>
<dbReference type="GO" id="GO:0015929">
    <property type="term" value="F:hexosaminidase activity"/>
    <property type="evidence" value="ECO:0007669"/>
    <property type="project" value="UniProtKB-ARBA"/>
</dbReference>
<comment type="caution">
    <text evidence="5">The sequence shown here is derived from an EMBL/GenBank/DDBJ whole genome shotgun (WGS) entry which is preliminary data.</text>
</comment>
<accession>A0A7X6KVR0</accession>
<dbReference type="PROSITE" id="PS52009">
    <property type="entry name" value="GH84"/>
    <property type="match status" value="1"/>
</dbReference>